<dbReference type="EMBL" id="CP040449">
    <property type="protein sequence ID" value="QFI56622.1"/>
    <property type="molecule type" value="Genomic_DNA"/>
</dbReference>
<proteinExistence type="predicted"/>
<dbReference type="PIRSF" id="PIRSF036704">
    <property type="entry name" value="UCP036704"/>
    <property type="match status" value="1"/>
</dbReference>
<dbReference type="InterPro" id="IPR019546">
    <property type="entry name" value="TAT_signal_bac_arc"/>
</dbReference>
<keyword evidence="3" id="KW-1185">Reference proteome</keyword>
<dbReference type="Proteomes" id="UP000594034">
    <property type="component" value="Chromosome"/>
</dbReference>
<name>A0A5J6WZX1_9GAMM</name>
<sequence length="66" mass="7040">MSDEKLENPSRRHLLKGAGMAVVAGAVVGVAGQAVAAQDDANKEHGNGYRESDHVKAYYRSLRGTE</sequence>
<keyword evidence="1" id="KW-0732">Signal</keyword>
<dbReference type="NCBIfam" id="TIGR01409">
    <property type="entry name" value="TAT_signal_seq"/>
    <property type="match status" value="1"/>
</dbReference>
<evidence type="ECO:0000313" key="2">
    <source>
        <dbReference type="EMBL" id="QFI56622.1"/>
    </source>
</evidence>
<dbReference type="AlphaFoldDB" id="A0A5J6WZX1"/>
<reference evidence="2 3" key="1">
    <citation type="submission" date="2019-05" db="EMBL/GenBank/DDBJ databases">
        <title>OXA-830, a novel chromosomally encoded expanded-spectrum class D beta-lactamase in Aeromonas simiae.</title>
        <authorList>
            <person name="Zhou W."/>
            <person name="Chen Q."/>
        </authorList>
    </citation>
    <scope>NUCLEOTIDE SEQUENCE [LARGE SCALE GENOMIC DNA]</scope>
    <source>
        <strain evidence="2 3">A6</strain>
    </source>
</reference>
<dbReference type="NCBIfam" id="TIGR02811">
    <property type="entry name" value="formate_TAT"/>
    <property type="match status" value="1"/>
</dbReference>
<protein>
    <submittedName>
        <fullName evidence="2">Twin-arginine translocation signal domain-containing protein</fullName>
    </submittedName>
</protein>
<gene>
    <name evidence="2" type="ORF">FE240_05255</name>
</gene>
<evidence type="ECO:0000313" key="3">
    <source>
        <dbReference type="Proteomes" id="UP000594034"/>
    </source>
</evidence>
<dbReference type="PROSITE" id="PS51318">
    <property type="entry name" value="TAT"/>
    <property type="match status" value="1"/>
</dbReference>
<dbReference type="KEGG" id="asim:FE240_05255"/>
<evidence type="ECO:0000256" key="1">
    <source>
        <dbReference type="ARBA" id="ARBA00022729"/>
    </source>
</evidence>
<dbReference type="InterPro" id="IPR014177">
    <property type="entry name" value="Formate_DH_TAT-contain"/>
</dbReference>
<accession>A0A5J6WZX1</accession>
<organism evidence="2 3">
    <name type="scientific">Aeromonas simiae</name>
    <dbReference type="NCBI Taxonomy" id="218936"/>
    <lineage>
        <taxon>Bacteria</taxon>
        <taxon>Pseudomonadati</taxon>
        <taxon>Pseudomonadota</taxon>
        <taxon>Gammaproteobacteria</taxon>
        <taxon>Aeromonadales</taxon>
        <taxon>Aeromonadaceae</taxon>
        <taxon>Aeromonas</taxon>
    </lineage>
</organism>
<dbReference type="InterPro" id="IPR006311">
    <property type="entry name" value="TAT_signal"/>
</dbReference>